<dbReference type="Proteomes" id="UP001476798">
    <property type="component" value="Unassembled WGS sequence"/>
</dbReference>
<protein>
    <submittedName>
        <fullName evidence="2">Uncharacterized protein</fullName>
    </submittedName>
</protein>
<feature type="compositionally biased region" description="Polar residues" evidence="1">
    <location>
        <begin position="150"/>
        <end position="162"/>
    </location>
</feature>
<feature type="region of interest" description="Disordered" evidence="1">
    <location>
        <begin position="137"/>
        <end position="162"/>
    </location>
</feature>
<feature type="non-terminal residue" evidence="2">
    <location>
        <position position="1"/>
    </location>
</feature>
<evidence type="ECO:0000313" key="3">
    <source>
        <dbReference type="Proteomes" id="UP001476798"/>
    </source>
</evidence>
<feature type="region of interest" description="Disordered" evidence="1">
    <location>
        <begin position="372"/>
        <end position="425"/>
    </location>
</feature>
<evidence type="ECO:0000256" key="1">
    <source>
        <dbReference type="SAM" id="MobiDB-lite"/>
    </source>
</evidence>
<feature type="compositionally biased region" description="Polar residues" evidence="1">
    <location>
        <begin position="256"/>
        <end position="288"/>
    </location>
</feature>
<dbReference type="EMBL" id="JAHRIO010053113">
    <property type="protein sequence ID" value="MEQ2176237.1"/>
    <property type="molecule type" value="Genomic_DNA"/>
</dbReference>
<organism evidence="2 3">
    <name type="scientific">Goodea atripinnis</name>
    <dbReference type="NCBI Taxonomy" id="208336"/>
    <lineage>
        <taxon>Eukaryota</taxon>
        <taxon>Metazoa</taxon>
        <taxon>Chordata</taxon>
        <taxon>Craniata</taxon>
        <taxon>Vertebrata</taxon>
        <taxon>Euteleostomi</taxon>
        <taxon>Actinopterygii</taxon>
        <taxon>Neopterygii</taxon>
        <taxon>Teleostei</taxon>
        <taxon>Neoteleostei</taxon>
        <taxon>Acanthomorphata</taxon>
        <taxon>Ovalentaria</taxon>
        <taxon>Atherinomorphae</taxon>
        <taxon>Cyprinodontiformes</taxon>
        <taxon>Goodeidae</taxon>
        <taxon>Goodea</taxon>
    </lineage>
</organism>
<gene>
    <name evidence="2" type="ORF">GOODEAATRI_025972</name>
</gene>
<sequence length="537" mass="58380">LTSIWYLSAFQAAQLRGAALDWQVVRGSRVSRDTVGSSGSGTTVLGLSMSQAETDPDKIAGHLGADAKILSCTNYSKSKRPHLRGFVGLEKLSTKAMKNCNHREEEEEAQDYSDEDKSNMEAIFDFEDLDIEKPAPGAKHLKTHKRPVERSTSYGGMSTVSSKGTVKRTGIETGFDPLSLLAAESQTTQQDVSHYSEEDEASTASACRNLAREIELYMSHMDTPLSSRTSSSELQDPVSPLLLHPSSASVFRRSSLPHTTSLRTTGVPRSSTFHQTSPSQPISRQRLMSSPSCRSSSTSPSLSPRPSPFREHADMTSLASPSSSSFALDTLLTPTLDVFKTSMFSAGKGVAEKASRCVGDQDCSSVQDEVECEEPESLAVSPQKNGPSGSRRSHRRSPVHSRVDSPTVSRSLGRPTSLPPGCPLSLPGFSLPDKSDLGSSRYTSNTSIFNNYAMELLISSCSRCKTCDCLVYDEEIMAGWTADDSNLNTTCPFCGNPFLPFLNVEIRDMRGPGRYTVISNRARFPDSNFHSSHSILV</sequence>
<keyword evidence="3" id="KW-1185">Reference proteome</keyword>
<feature type="compositionally biased region" description="Low complexity" evidence="1">
    <location>
        <begin position="289"/>
        <end position="304"/>
    </location>
</feature>
<comment type="caution">
    <text evidence="2">The sequence shown here is derived from an EMBL/GenBank/DDBJ whole genome shotgun (WGS) entry which is preliminary data.</text>
</comment>
<proteinExistence type="predicted"/>
<reference evidence="2 3" key="1">
    <citation type="submission" date="2021-06" db="EMBL/GenBank/DDBJ databases">
        <authorList>
            <person name="Palmer J.M."/>
        </authorList>
    </citation>
    <scope>NUCLEOTIDE SEQUENCE [LARGE SCALE GENOMIC DNA]</scope>
    <source>
        <strain evidence="2 3">GA_2019</strain>
        <tissue evidence="2">Muscle</tissue>
    </source>
</reference>
<dbReference type="PANTHER" id="PTHR12296:SF16">
    <property type="entry name" value="C-MYC PROMOTER-BINDING PROTEIN"/>
    <property type="match status" value="1"/>
</dbReference>
<dbReference type="PANTHER" id="PTHR12296">
    <property type="entry name" value="DENN DOMAIN-CONTAINING PROTEIN 4"/>
    <property type="match status" value="1"/>
</dbReference>
<evidence type="ECO:0000313" key="2">
    <source>
        <dbReference type="EMBL" id="MEQ2176237.1"/>
    </source>
</evidence>
<accession>A0ABV0NXQ8</accession>
<dbReference type="InterPro" id="IPR051696">
    <property type="entry name" value="DENN_Domain_GEFs"/>
</dbReference>
<name>A0ABV0NXQ8_9TELE</name>
<feature type="region of interest" description="Disordered" evidence="1">
    <location>
        <begin position="252"/>
        <end position="324"/>
    </location>
</feature>